<keyword evidence="6" id="KW-0732">Signal</keyword>
<comment type="subcellular location">
    <subcellularLocation>
        <location evidence="1">Membrane</location>
    </subcellularLocation>
</comment>
<sequence length="522" mass="59094">MRILFIFIVLLSQYANGNSAIQVDIACPGYINISISNSALGYHGPSFEEAIDDTNIRYAGRFNFTLTFLVDEVRIRDGFDFTAESLDLITSWYYRSSESDASSKSNYKLPAPMIIGLATVTLGPLAMTFVNAVGTFNWTSVFLVVDYGASLGMFAYLGMEISKIVSDGNAKAGRNVMTLYERRVNTTLSTVFLAQMDIILGEFRNTSRVMIFLARADFVRQLLLTARSLNMTDGEFVYLSYEIKLGTDLRSQFVDRSDVFEPLLLLHARDEERQRLQSPQVTALAAKVRRRSLEEFNLNIPASRQPLPGIATAYRSIEIFAQVLNESQYQHGVASLYDGYHLSRLFLNRSFPSDLYSLFVDSSGTSRIEFVLSHFPADTEYVREAFMVQKKDDNFAFHVVHNISGSWPGGRWPPPNEPYCGYRNEKARCFSDNVFPRIVAGAAIGTLAALLSLFFATRQVIRVQHIRSLMWWNLEPSLLVGKQQPIQRRAPSFLFRSLCVGSRVGINRSGSDFERMVQRNWY</sequence>
<name>A0A1W0WBG1_HYPEX</name>
<feature type="transmembrane region" description="Helical" evidence="5">
    <location>
        <begin position="434"/>
        <end position="457"/>
    </location>
</feature>
<dbReference type="InterPro" id="IPR028082">
    <property type="entry name" value="Peripla_BP_I"/>
</dbReference>
<dbReference type="Proteomes" id="UP000192578">
    <property type="component" value="Unassembled WGS sequence"/>
</dbReference>
<keyword evidence="4 5" id="KW-0472">Membrane</keyword>
<keyword evidence="3 5" id="KW-1133">Transmembrane helix</keyword>
<evidence type="ECO:0000256" key="1">
    <source>
        <dbReference type="ARBA" id="ARBA00004370"/>
    </source>
</evidence>
<evidence type="ECO:0000256" key="2">
    <source>
        <dbReference type="ARBA" id="ARBA00022692"/>
    </source>
</evidence>
<protein>
    <recommendedName>
        <fullName evidence="7">Receptor ligand binding region domain-containing protein</fullName>
    </recommendedName>
</protein>
<proteinExistence type="predicted"/>
<dbReference type="Gene3D" id="3.40.50.2300">
    <property type="match status" value="1"/>
</dbReference>
<feature type="chain" id="PRO_5013161984" description="Receptor ligand binding region domain-containing protein" evidence="6">
    <location>
        <begin position="21"/>
        <end position="522"/>
    </location>
</feature>
<accession>A0A1W0WBG1</accession>
<evidence type="ECO:0000256" key="6">
    <source>
        <dbReference type="SAM" id="SignalP"/>
    </source>
</evidence>
<evidence type="ECO:0000259" key="7">
    <source>
        <dbReference type="Pfam" id="PF01094"/>
    </source>
</evidence>
<evidence type="ECO:0000313" key="8">
    <source>
        <dbReference type="EMBL" id="OQV12555.1"/>
    </source>
</evidence>
<keyword evidence="2 5" id="KW-0812">Transmembrane</keyword>
<feature type="domain" description="Receptor ligand binding region" evidence="7">
    <location>
        <begin position="129"/>
        <end position="243"/>
    </location>
</feature>
<dbReference type="SUPFAM" id="SSF53822">
    <property type="entry name" value="Periplasmic binding protein-like I"/>
    <property type="match status" value="1"/>
</dbReference>
<comment type="caution">
    <text evidence="8">The sequence shown here is derived from an EMBL/GenBank/DDBJ whole genome shotgun (WGS) entry which is preliminary data.</text>
</comment>
<dbReference type="GO" id="GO:0016020">
    <property type="term" value="C:membrane"/>
    <property type="evidence" value="ECO:0007669"/>
    <property type="project" value="UniProtKB-SubCell"/>
</dbReference>
<evidence type="ECO:0000256" key="5">
    <source>
        <dbReference type="SAM" id="Phobius"/>
    </source>
</evidence>
<evidence type="ECO:0000256" key="4">
    <source>
        <dbReference type="ARBA" id="ARBA00023136"/>
    </source>
</evidence>
<dbReference type="Pfam" id="PF01094">
    <property type="entry name" value="ANF_receptor"/>
    <property type="match status" value="1"/>
</dbReference>
<keyword evidence="9" id="KW-1185">Reference proteome</keyword>
<dbReference type="InterPro" id="IPR001828">
    <property type="entry name" value="ANF_lig-bd_rcpt"/>
</dbReference>
<evidence type="ECO:0000313" key="9">
    <source>
        <dbReference type="Proteomes" id="UP000192578"/>
    </source>
</evidence>
<dbReference type="EMBL" id="MTYJ01000142">
    <property type="protein sequence ID" value="OQV12555.1"/>
    <property type="molecule type" value="Genomic_DNA"/>
</dbReference>
<evidence type="ECO:0000256" key="3">
    <source>
        <dbReference type="ARBA" id="ARBA00022989"/>
    </source>
</evidence>
<feature type="signal peptide" evidence="6">
    <location>
        <begin position="1"/>
        <end position="20"/>
    </location>
</feature>
<gene>
    <name evidence="8" type="ORF">BV898_13199</name>
</gene>
<dbReference type="AlphaFoldDB" id="A0A1W0WBG1"/>
<organism evidence="8 9">
    <name type="scientific">Hypsibius exemplaris</name>
    <name type="common">Freshwater tardigrade</name>
    <dbReference type="NCBI Taxonomy" id="2072580"/>
    <lineage>
        <taxon>Eukaryota</taxon>
        <taxon>Metazoa</taxon>
        <taxon>Ecdysozoa</taxon>
        <taxon>Tardigrada</taxon>
        <taxon>Eutardigrada</taxon>
        <taxon>Parachela</taxon>
        <taxon>Hypsibioidea</taxon>
        <taxon>Hypsibiidae</taxon>
        <taxon>Hypsibius</taxon>
    </lineage>
</organism>
<reference evidence="9" key="1">
    <citation type="submission" date="2017-01" db="EMBL/GenBank/DDBJ databases">
        <title>Comparative genomics of anhydrobiosis in the tardigrade Hypsibius dujardini.</title>
        <authorList>
            <person name="Yoshida Y."/>
            <person name="Koutsovoulos G."/>
            <person name="Laetsch D."/>
            <person name="Stevens L."/>
            <person name="Kumar S."/>
            <person name="Horikawa D."/>
            <person name="Ishino K."/>
            <person name="Komine S."/>
            <person name="Tomita M."/>
            <person name="Blaxter M."/>
            <person name="Arakawa K."/>
        </authorList>
    </citation>
    <scope>NUCLEOTIDE SEQUENCE [LARGE SCALE GENOMIC DNA]</scope>
    <source>
        <strain evidence="9">Z151</strain>
    </source>
</reference>